<protein>
    <submittedName>
        <fullName evidence="7">FAD-dependent oxidoreductase</fullName>
    </submittedName>
</protein>
<dbReference type="AlphaFoldDB" id="A0A931MLF4"/>
<dbReference type="PRINTS" id="PR00757">
    <property type="entry name" value="AMINEOXDASEF"/>
</dbReference>
<evidence type="ECO:0000256" key="5">
    <source>
        <dbReference type="SAM" id="SignalP"/>
    </source>
</evidence>
<dbReference type="SUPFAM" id="SSF54373">
    <property type="entry name" value="FAD-linked reductases, C-terminal domain"/>
    <property type="match status" value="1"/>
</dbReference>
<proteinExistence type="inferred from homology"/>
<keyword evidence="8" id="KW-1185">Reference proteome</keyword>
<dbReference type="SUPFAM" id="SSF51905">
    <property type="entry name" value="FAD/NAD(P)-binding domain"/>
    <property type="match status" value="1"/>
</dbReference>
<reference evidence="7" key="1">
    <citation type="submission" date="2020-11" db="EMBL/GenBank/DDBJ databases">
        <title>Novosphingobium aureum sp. nov., a marine bacterium isolated from sediment of a salt flat.</title>
        <authorList>
            <person name="Yoo Y."/>
            <person name="Kim J.-J."/>
        </authorList>
    </citation>
    <scope>NUCLEOTIDE SEQUENCE</scope>
    <source>
        <strain evidence="7">YJ-S2-02</strain>
    </source>
</reference>
<evidence type="ECO:0000256" key="1">
    <source>
        <dbReference type="ARBA" id="ARBA00001974"/>
    </source>
</evidence>
<feature type="domain" description="Amine oxidase" evidence="6">
    <location>
        <begin position="39"/>
        <end position="489"/>
    </location>
</feature>
<dbReference type="InterPro" id="IPR036188">
    <property type="entry name" value="FAD/NAD-bd_sf"/>
</dbReference>
<dbReference type="PANTHER" id="PTHR43563">
    <property type="entry name" value="AMINE OXIDASE"/>
    <property type="match status" value="1"/>
</dbReference>
<feature type="signal peptide" evidence="5">
    <location>
        <begin position="1"/>
        <end position="26"/>
    </location>
</feature>
<feature type="chain" id="PRO_5038139509" evidence="5">
    <location>
        <begin position="27"/>
        <end position="494"/>
    </location>
</feature>
<gene>
    <name evidence="7" type="ORF">I5E68_10440</name>
</gene>
<dbReference type="RefSeq" id="WP_197163550.1">
    <property type="nucleotide sequence ID" value="NZ_JADZGI010000001.1"/>
</dbReference>
<keyword evidence="3" id="KW-0560">Oxidoreductase</keyword>
<dbReference type="InterPro" id="IPR006311">
    <property type="entry name" value="TAT_signal"/>
</dbReference>
<dbReference type="EMBL" id="JADZGI010000001">
    <property type="protein sequence ID" value="MBH0113365.1"/>
    <property type="molecule type" value="Genomic_DNA"/>
</dbReference>
<feature type="binding site" evidence="4">
    <location>
        <begin position="59"/>
        <end position="60"/>
    </location>
    <ligand>
        <name>FAD</name>
        <dbReference type="ChEBI" id="CHEBI:57692"/>
    </ligand>
</feature>
<dbReference type="GO" id="GO:0016491">
    <property type="term" value="F:oxidoreductase activity"/>
    <property type="evidence" value="ECO:0007669"/>
    <property type="project" value="UniProtKB-KW"/>
</dbReference>
<evidence type="ECO:0000256" key="4">
    <source>
        <dbReference type="PIRSR" id="PIRSR601613-1"/>
    </source>
</evidence>
<dbReference type="Pfam" id="PF01593">
    <property type="entry name" value="Amino_oxidase"/>
    <property type="match status" value="1"/>
</dbReference>
<dbReference type="InterPro" id="IPR050703">
    <property type="entry name" value="Flavin_MAO"/>
</dbReference>
<feature type="binding site" evidence="4">
    <location>
        <position position="467"/>
    </location>
    <ligand>
        <name>FAD</name>
        <dbReference type="ChEBI" id="CHEBI:57692"/>
    </ligand>
</feature>
<dbReference type="PANTHER" id="PTHR43563:SF1">
    <property type="entry name" value="AMINE OXIDASE [FLAVIN-CONTAINING] B"/>
    <property type="match status" value="1"/>
</dbReference>
<sequence length="494" mass="53417">MITRRHLVGAGALGAAALAMPRMAFAAEQADVVIVGAGLSGLHSAELLSALGMRVVVLEAGAQVGGRVQTVQTADGPIDVGASQIGRSYARVLDAVRRHGLELIPEDRDLLGFGAHLQDTWVDPADWENNPLNGTVGDERAINPILMGQAVMARHNPLKEVDEWLDPRFSASDISLRQLMQREGYSEAAIELAAMSAPGIGIDETSMLRMWQEATRGSIDRRVESAPAEVERDHPFGEANDRNLVDGLASISNIVGGCQKLPLAMAAKLGDAVRTGKRVAAIDMNDAGASVSCTDGSVYKARFVISALPFTVLRNIAITASSDNPLQRQAISTMPYANTARMYLTVEKPFWKEDGLPASFSSDGPIGMFWGIDNHTGEGQHRAMIVMVGKVAQAISRMQHEEAEAFVQSELVRMRPAAKGLLRYQTYKDWARDPNQLGCGFSLAPGQVNAFARTMTDPWQVMHFAGEHTRRLDFGMESAMESGERVAIEIGERA</sequence>
<dbReference type="Proteomes" id="UP000617634">
    <property type="component" value="Unassembled WGS sequence"/>
</dbReference>
<comment type="cofactor">
    <cofactor evidence="1">
        <name>FAD</name>
        <dbReference type="ChEBI" id="CHEBI:57692"/>
    </cofactor>
</comment>
<organism evidence="7 8">
    <name type="scientific">Novosphingobium aureum</name>
    <dbReference type="NCBI Taxonomy" id="2792964"/>
    <lineage>
        <taxon>Bacteria</taxon>
        <taxon>Pseudomonadati</taxon>
        <taxon>Pseudomonadota</taxon>
        <taxon>Alphaproteobacteria</taxon>
        <taxon>Sphingomonadales</taxon>
        <taxon>Sphingomonadaceae</taxon>
        <taxon>Novosphingobium</taxon>
    </lineage>
</organism>
<accession>A0A931MLF4</accession>
<comment type="caution">
    <text evidence="7">The sequence shown here is derived from an EMBL/GenBank/DDBJ whole genome shotgun (WGS) entry which is preliminary data.</text>
</comment>
<evidence type="ECO:0000313" key="8">
    <source>
        <dbReference type="Proteomes" id="UP000617634"/>
    </source>
</evidence>
<comment type="similarity">
    <text evidence="2">Belongs to the flavin monoamine oxidase family.</text>
</comment>
<dbReference type="Gene3D" id="3.50.50.60">
    <property type="entry name" value="FAD/NAD(P)-binding domain"/>
    <property type="match status" value="1"/>
</dbReference>
<dbReference type="InterPro" id="IPR002937">
    <property type="entry name" value="Amino_oxidase"/>
</dbReference>
<evidence type="ECO:0000256" key="2">
    <source>
        <dbReference type="ARBA" id="ARBA00005995"/>
    </source>
</evidence>
<evidence type="ECO:0000256" key="3">
    <source>
        <dbReference type="ARBA" id="ARBA00023002"/>
    </source>
</evidence>
<dbReference type="PROSITE" id="PS51318">
    <property type="entry name" value="TAT"/>
    <property type="match status" value="1"/>
</dbReference>
<evidence type="ECO:0000313" key="7">
    <source>
        <dbReference type="EMBL" id="MBH0113365.1"/>
    </source>
</evidence>
<feature type="binding site" evidence="4">
    <location>
        <position position="279"/>
    </location>
    <ligand>
        <name>FAD</name>
        <dbReference type="ChEBI" id="CHEBI:57692"/>
    </ligand>
</feature>
<feature type="binding site" evidence="4">
    <location>
        <position position="40"/>
    </location>
    <ligand>
        <name>FAD</name>
        <dbReference type="ChEBI" id="CHEBI:57692"/>
    </ligand>
</feature>
<name>A0A931MLF4_9SPHN</name>
<dbReference type="InterPro" id="IPR001613">
    <property type="entry name" value="Flavin_amine_oxidase"/>
</dbReference>
<keyword evidence="5" id="KW-0732">Signal</keyword>
<evidence type="ECO:0000259" key="6">
    <source>
        <dbReference type="Pfam" id="PF01593"/>
    </source>
</evidence>